<comment type="subcellular location">
    <subcellularLocation>
        <location evidence="1">Cytoplasm</location>
    </subcellularLocation>
</comment>
<dbReference type="AlphaFoldDB" id="A0A932VPT5"/>
<dbReference type="SUPFAM" id="SSF55594">
    <property type="entry name" value="HPr-like"/>
    <property type="match status" value="1"/>
</dbReference>
<dbReference type="Gene3D" id="3.30.1340.10">
    <property type="entry name" value="HPr-like"/>
    <property type="match status" value="1"/>
</dbReference>
<evidence type="ECO:0000256" key="3">
    <source>
        <dbReference type="ARBA" id="ARBA00022683"/>
    </source>
</evidence>
<proteinExistence type="predicted"/>
<accession>A0A932VPT5</accession>
<dbReference type="PROSITE" id="PS00369">
    <property type="entry name" value="PTS_HPR_HIS"/>
    <property type="match status" value="1"/>
</dbReference>
<dbReference type="InterPro" id="IPR000032">
    <property type="entry name" value="HPr-like"/>
</dbReference>
<dbReference type="NCBIfam" id="TIGR01003">
    <property type="entry name" value="PTS_HPr_family"/>
    <property type="match status" value="1"/>
</dbReference>
<organism evidence="5 6">
    <name type="scientific">Candidatus Sungiibacteriota bacterium</name>
    <dbReference type="NCBI Taxonomy" id="2750080"/>
    <lineage>
        <taxon>Bacteria</taxon>
        <taxon>Candidatus Sungiibacteriota</taxon>
    </lineage>
</organism>
<evidence type="ECO:0000256" key="2">
    <source>
        <dbReference type="ARBA" id="ARBA00022490"/>
    </source>
</evidence>
<dbReference type="InterPro" id="IPR001020">
    <property type="entry name" value="PTS_HPr_His_P_site"/>
</dbReference>
<comment type="caution">
    <text evidence="5">The sequence shown here is derived from an EMBL/GenBank/DDBJ whole genome shotgun (WGS) entry which is preliminary data.</text>
</comment>
<keyword evidence="2" id="KW-0963">Cytoplasm</keyword>
<dbReference type="PANTHER" id="PTHR33705">
    <property type="entry name" value="PHOSPHOCARRIER PROTEIN HPR"/>
    <property type="match status" value="1"/>
</dbReference>
<dbReference type="EMBL" id="JACQCR010000061">
    <property type="protein sequence ID" value="MBI3631212.1"/>
    <property type="molecule type" value="Genomic_DNA"/>
</dbReference>
<dbReference type="PANTHER" id="PTHR33705:SF2">
    <property type="entry name" value="PHOSPHOCARRIER PROTEIN NPR"/>
    <property type="match status" value="1"/>
</dbReference>
<dbReference type="InterPro" id="IPR035895">
    <property type="entry name" value="HPr-like_sf"/>
</dbReference>
<evidence type="ECO:0000313" key="5">
    <source>
        <dbReference type="EMBL" id="MBI3631212.1"/>
    </source>
</evidence>
<dbReference type="Proteomes" id="UP000753196">
    <property type="component" value="Unassembled WGS sequence"/>
</dbReference>
<dbReference type="Pfam" id="PF00381">
    <property type="entry name" value="PTS-HPr"/>
    <property type="match status" value="1"/>
</dbReference>
<sequence length="98" mass="10069">MGSETEVLLVLANKKGLHARAAAKFVKVVAQFNARVMVAKIAGAGGGSAQEASGGSILGLMMLGAECGAKLRLRLSGAQAAEVGTELRKLVENRFGEE</sequence>
<evidence type="ECO:0000259" key="4">
    <source>
        <dbReference type="PROSITE" id="PS51350"/>
    </source>
</evidence>
<reference evidence="5" key="1">
    <citation type="submission" date="2020-07" db="EMBL/GenBank/DDBJ databases">
        <title>Huge and variable diversity of episymbiotic CPR bacteria and DPANN archaea in groundwater ecosystems.</title>
        <authorList>
            <person name="He C.Y."/>
            <person name="Keren R."/>
            <person name="Whittaker M."/>
            <person name="Farag I.F."/>
            <person name="Doudna J."/>
            <person name="Cate J.H.D."/>
            <person name="Banfield J.F."/>
        </authorList>
    </citation>
    <scope>NUCLEOTIDE SEQUENCE</scope>
    <source>
        <strain evidence="5">NC_groundwater_973_Pr1_S-0.2um_54_13</strain>
    </source>
</reference>
<feature type="domain" description="HPr" evidence="4">
    <location>
        <begin position="4"/>
        <end position="98"/>
    </location>
</feature>
<dbReference type="PRINTS" id="PR00107">
    <property type="entry name" value="PHOSPHOCPHPR"/>
</dbReference>
<dbReference type="GO" id="GO:0009401">
    <property type="term" value="P:phosphoenolpyruvate-dependent sugar phosphotransferase system"/>
    <property type="evidence" value="ECO:0007669"/>
    <property type="project" value="UniProtKB-KW"/>
</dbReference>
<evidence type="ECO:0000256" key="1">
    <source>
        <dbReference type="ARBA" id="ARBA00004496"/>
    </source>
</evidence>
<dbReference type="InterPro" id="IPR050399">
    <property type="entry name" value="HPr"/>
</dbReference>
<gene>
    <name evidence="5" type="ORF">HY221_02645</name>
</gene>
<evidence type="ECO:0000313" key="6">
    <source>
        <dbReference type="Proteomes" id="UP000753196"/>
    </source>
</evidence>
<dbReference type="GO" id="GO:0005737">
    <property type="term" value="C:cytoplasm"/>
    <property type="evidence" value="ECO:0007669"/>
    <property type="project" value="UniProtKB-SubCell"/>
</dbReference>
<dbReference type="PROSITE" id="PS51350">
    <property type="entry name" value="PTS_HPR_DOM"/>
    <property type="match status" value="1"/>
</dbReference>
<name>A0A932VPT5_9BACT</name>
<keyword evidence="3" id="KW-0598">Phosphotransferase system</keyword>
<protein>
    <submittedName>
        <fullName evidence="5">HPr family phosphocarrier protein</fullName>
    </submittedName>
</protein>